<sequence length="197" mass="21771">MTRFRALQRYGLQPDTRICVFDNGIPLTVTPSDMAIKSMTDLSRVPAVTMKPESTIDQALQRMIHAGVRMLFVLDDFGTLVGLATARDLMGEKPVKLAAENHVVRDSIKVQDIMVPLGQIDVLDFAEVERSTVGDVVLTLRKAGRQHALVREETLRGEEIRGVFSISQIARQLGVPIQTNDVVQSFAGLEQLITSDD</sequence>
<reference evidence="5 9" key="5">
    <citation type="submission" date="2020-07" db="EMBL/GenBank/DDBJ databases">
        <title>Complete genome sequence analysis of Acidithiobacillus ferrivorans XJFY6S-08 reveals extreme environmental adaptation to alpine acid mine drainage.</title>
        <authorList>
            <person name="Yan L."/>
            <person name="Ni Y."/>
        </authorList>
    </citation>
    <scope>NUCLEOTIDE SEQUENCE [LARGE SCALE GENOMIC DNA]</scope>
    <source>
        <strain evidence="5 9">XJFY6S-08</strain>
    </source>
</reference>
<keyword evidence="8" id="KW-1185">Reference proteome</keyword>
<feature type="domain" description="CBS" evidence="2">
    <location>
        <begin position="42"/>
        <end position="100"/>
    </location>
</feature>
<reference evidence="3" key="2">
    <citation type="submission" date="2014-07" db="EMBL/GenBank/DDBJ databases">
        <title>Initial genome analysis of the psychrotolerant acidophile Acidithiobacillus ferrivorans CF27: insights into iron and sulfur oxidation pathways and into biofilm formation.</title>
        <authorList>
            <person name="Talla E."/>
            <person name="Hedrich S."/>
            <person name="Mangenot S."/>
            <person name="Ji B."/>
            <person name="Johnson D.B."/>
            <person name="Barbe V."/>
            <person name="Bonnefoy V."/>
        </authorList>
    </citation>
    <scope>NUCLEOTIDE SEQUENCE [LARGE SCALE GENOMIC DNA]</scope>
    <source>
        <strain evidence="3">CF27</strain>
    </source>
</reference>
<dbReference type="RefSeq" id="WP_014029556.1">
    <property type="nucleotide sequence ID" value="NZ_CCCS020000001.1"/>
</dbReference>
<accession>A0A060V0M0</accession>
<dbReference type="Proteomes" id="UP000193925">
    <property type="component" value="Chromosome AFERRI"/>
</dbReference>
<evidence type="ECO:0000313" key="5">
    <source>
        <dbReference type="EMBL" id="QQD73712.1"/>
    </source>
</evidence>
<gene>
    <name evidence="3" type="ORF">AFERRI_10052</name>
    <name evidence="6" type="ORF">AFERRI_20008</name>
    <name evidence="4" type="ORF">BBC27_13920</name>
    <name evidence="5" type="ORF">H2515_05555</name>
</gene>
<dbReference type="EMBL" id="MASQ01000098">
    <property type="protein sequence ID" value="OCB02295.1"/>
    <property type="molecule type" value="Genomic_DNA"/>
</dbReference>
<reference evidence="4 7" key="3">
    <citation type="submission" date="2016-07" db="EMBL/GenBank/DDBJ databases">
        <title>Draft genome of a psychrotolerant acidophile Acidithiobacillus ferrivorans strain YL15.</title>
        <authorList>
            <person name="Peng T."/>
            <person name="Ma L."/>
            <person name="Nan M."/>
            <person name="An N."/>
            <person name="Wang M."/>
            <person name="Qiu G."/>
            <person name="Zeng W."/>
        </authorList>
    </citation>
    <scope>NUCLEOTIDE SEQUENCE [LARGE SCALE GENOMIC DNA]</scope>
    <source>
        <strain evidence="4 7">YL15</strain>
    </source>
</reference>
<dbReference type="InterPro" id="IPR046342">
    <property type="entry name" value="CBS_dom_sf"/>
</dbReference>
<evidence type="ECO:0000313" key="9">
    <source>
        <dbReference type="Proteomes" id="UP000595420"/>
    </source>
</evidence>
<dbReference type="InterPro" id="IPR000644">
    <property type="entry name" value="CBS_dom"/>
</dbReference>
<keyword evidence="1" id="KW-0129">CBS domain</keyword>
<evidence type="ECO:0000313" key="4">
    <source>
        <dbReference type="EMBL" id="OCB02295.1"/>
    </source>
</evidence>
<evidence type="ECO:0000313" key="7">
    <source>
        <dbReference type="Proteomes" id="UP000093129"/>
    </source>
</evidence>
<evidence type="ECO:0000313" key="3">
    <source>
        <dbReference type="EMBL" id="CDQ12229.1"/>
    </source>
</evidence>
<dbReference type="CDD" id="cd04640">
    <property type="entry name" value="CBS_pair_proteobact"/>
    <property type="match status" value="1"/>
</dbReference>
<evidence type="ECO:0000313" key="6">
    <source>
        <dbReference type="EMBL" id="SMH65227.1"/>
    </source>
</evidence>
<dbReference type="AlphaFoldDB" id="A0A060V0M0"/>
<evidence type="ECO:0000256" key="1">
    <source>
        <dbReference type="PROSITE-ProRule" id="PRU00703"/>
    </source>
</evidence>
<organism evidence="3">
    <name type="scientific">Acidithiobacillus ferrivorans</name>
    <dbReference type="NCBI Taxonomy" id="160808"/>
    <lineage>
        <taxon>Bacteria</taxon>
        <taxon>Pseudomonadati</taxon>
        <taxon>Pseudomonadota</taxon>
        <taxon>Acidithiobacillia</taxon>
        <taxon>Acidithiobacillales</taxon>
        <taxon>Acidithiobacillaceae</taxon>
        <taxon>Acidithiobacillus</taxon>
    </lineage>
</organism>
<dbReference type="SUPFAM" id="SSF54631">
    <property type="entry name" value="CBS-domain pair"/>
    <property type="match status" value="1"/>
</dbReference>
<dbReference type="EMBL" id="LT841305">
    <property type="protein sequence ID" value="SMH65227.1"/>
    <property type="molecule type" value="Genomic_DNA"/>
</dbReference>
<dbReference type="Proteomes" id="UP000595420">
    <property type="component" value="Chromosome"/>
</dbReference>
<reference evidence="3" key="1">
    <citation type="submission" date="2014-03" db="EMBL/GenBank/DDBJ databases">
        <authorList>
            <person name="Genoscope - CEA"/>
        </authorList>
    </citation>
    <scope>NUCLEOTIDE SEQUENCE [LARGE SCALE GENOMIC DNA]</scope>
    <source>
        <strain evidence="3">CF27</strain>
    </source>
</reference>
<evidence type="ECO:0000259" key="2">
    <source>
        <dbReference type="PROSITE" id="PS51371"/>
    </source>
</evidence>
<dbReference type="EMBL" id="CP059488">
    <property type="protein sequence ID" value="QQD73712.1"/>
    <property type="molecule type" value="Genomic_DNA"/>
</dbReference>
<dbReference type="EMBL" id="CCCS020000001">
    <property type="protein sequence ID" value="CDQ12229.1"/>
    <property type="molecule type" value="Genomic_DNA"/>
</dbReference>
<reference evidence="6 8" key="4">
    <citation type="submission" date="2017-03" db="EMBL/GenBank/DDBJ databases">
        <authorList>
            <person name="Regsiter A."/>
            <person name="William W."/>
        </authorList>
    </citation>
    <scope>NUCLEOTIDE SEQUENCE [LARGE SCALE GENOMIC DNA]</scope>
    <source>
        <strain evidence="6">PRJEB5721</strain>
    </source>
</reference>
<dbReference type="Proteomes" id="UP000093129">
    <property type="component" value="Unassembled WGS sequence"/>
</dbReference>
<protein>
    <submittedName>
        <fullName evidence="3 5">CBS domain-containing protein</fullName>
    </submittedName>
</protein>
<dbReference type="PROSITE" id="PS51371">
    <property type="entry name" value="CBS"/>
    <property type="match status" value="1"/>
</dbReference>
<dbReference type="Pfam" id="PF00571">
    <property type="entry name" value="CBS"/>
    <property type="match status" value="1"/>
</dbReference>
<dbReference type="OrthoDB" id="5295117at2"/>
<evidence type="ECO:0000313" key="8">
    <source>
        <dbReference type="Proteomes" id="UP000193925"/>
    </source>
</evidence>
<proteinExistence type="predicted"/>
<name>A0A060V0M0_9PROT</name>
<dbReference type="Gene3D" id="3.10.580.10">
    <property type="entry name" value="CBS-domain"/>
    <property type="match status" value="1"/>
</dbReference>